<dbReference type="InterPro" id="IPR013656">
    <property type="entry name" value="PAS_4"/>
</dbReference>
<evidence type="ECO:0000313" key="6">
    <source>
        <dbReference type="Proteomes" id="UP001500466"/>
    </source>
</evidence>
<dbReference type="Pfam" id="PF07228">
    <property type="entry name" value="SpoIIE"/>
    <property type="match status" value="1"/>
</dbReference>
<feature type="compositionally biased region" description="Basic and acidic residues" evidence="2">
    <location>
        <begin position="574"/>
        <end position="596"/>
    </location>
</feature>
<name>A0ABP9H684_9ACTN</name>
<dbReference type="PANTHER" id="PTHR43156">
    <property type="entry name" value="STAGE II SPORULATION PROTEIN E-RELATED"/>
    <property type="match status" value="1"/>
</dbReference>
<comment type="caution">
    <text evidence="5">The sequence shown here is derived from an EMBL/GenBank/DDBJ whole genome shotgun (WGS) entry which is preliminary data.</text>
</comment>
<sequence>MGKTALTDDTVRDGPSAAAEVFDTAVLDALGGESAVAFALYGKDLRYLRISDALARLNRRPAAEHLGRRPSELLPHGLAREIEKTVALVFAHGAPYADTDFVLSPPDWYDTRHHEARWVPVHGPDRDVAAVLAIVSDVTESRHREELLRSSQWRTSRLQLMTARLAGALTVAEVEAAVAELGRSIDARHSEIRLLDDAAPVFPWPNVPTPRSSRRRRVLPQDWPPALLAAVRDGTPLYLGRTPDLGRTPAATPPGDPLPAAAEDDAEPDTEQQASAALPGMRPRPDAPQPGEAASVVLPLLGSGAPMGALRFTFRDARVFGPDDRVFLEAFAGQCALAVERSRLYEREHRTAVALQRSLLPDRLPVVPGVEFDYRYLPGAPDFEVGGDWYDVFKLLDGRIAIVVGDVIGKGLTAAAGMGRVRAALRALAFTDPDPVAVLAGLDRLFTATEDDESLTTLIYGVIDPATGVFDLADAGHLPVLIVSADGKAKLADAGPASTPLGVVEPRTKHTMRLDPGDILVGFSDGLIENRSRGITQGLDLLLDVARTASARGDTRSDSRGGAPGNPQSGTRATRPEGKRGDDPRGEKGERGERGLEKLLSSILERLLDGQDRDDDVTILGVRIAEPPG</sequence>
<dbReference type="Pfam" id="PF08448">
    <property type="entry name" value="PAS_4"/>
    <property type="match status" value="1"/>
</dbReference>
<dbReference type="Gene3D" id="3.30.450.20">
    <property type="entry name" value="PAS domain"/>
    <property type="match status" value="1"/>
</dbReference>
<dbReference type="InterPro" id="IPR036457">
    <property type="entry name" value="PPM-type-like_dom_sf"/>
</dbReference>
<evidence type="ECO:0008006" key="7">
    <source>
        <dbReference type="Google" id="ProtNLM"/>
    </source>
</evidence>
<accession>A0ABP9H684</accession>
<gene>
    <name evidence="5" type="ORF">GCM10023205_24130</name>
</gene>
<dbReference type="SMART" id="SM00331">
    <property type="entry name" value="PP2C_SIG"/>
    <property type="match status" value="1"/>
</dbReference>
<reference evidence="6" key="1">
    <citation type="journal article" date="2019" name="Int. J. Syst. Evol. Microbiol.">
        <title>The Global Catalogue of Microorganisms (GCM) 10K type strain sequencing project: providing services to taxonomists for standard genome sequencing and annotation.</title>
        <authorList>
            <consortium name="The Broad Institute Genomics Platform"/>
            <consortium name="The Broad Institute Genome Sequencing Center for Infectious Disease"/>
            <person name="Wu L."/>
            <person name="Ma J."/>
        </authorList>
    </citation>
    <scope>NUCLEOTIDE SEQUENCE [LARGE SCALE GENOMIC DNA]</scope>
    <source>
        <strain evidence="6">JCM 17986</strain>
    </source>
</reference>
<feature type="domain" description="PPM-type phosphatase" evidence="4">
    <location>
        <begin position="367"/>
        <end position="624"/>
    </location>
</feature>
<dbReference type="Gene3D" id="3.60.40.10">
    <property type="entry name" value="PPM-type phosphatase domain"/>
    <property type="match status" value="1"/>
</dbReference>
<evidence type="ECO:0000259" key="3">
    <source>
        <dbReference type="SMART" id="SM00065"/>
    </source>
</evidence>
<dbReference type="PANTHER" id="PTHR43156:SF2">
    <property type="entry name" value="STAGE II SPORULATION PROTEIN E"/>
    <property type="match status" value="1"/>
</dbReference>
<feature type="domain" description="GAF" evidence="3">
    <location>
        <begin position="169"/>
        <end position="349"/>
    </location>
</feature>
<dbReference type="SUPFAM" id="SSF81606">
    <property type="entry name" value="PP2C-like"/>
    <property type="match status" value="1"/>
</dbReference>
<dbReference type="InterPro" id="IPR035965">
    <property type="entry name" value="PAS-like_dom_sf"/>
</dbReference>
<keyword evidence="1" id="KW-0378">Hydrolase</keyword>
<dbReference type="InterPro" id="IPR003018">
    <property type="entry name" value="GAF"/>
</dbReference>
<feature type="region of interest" description="Disordered" evidence="2">
    <location>
        <begin position="239"/>
        <end position="292"/>
    </location>
</feature>
<proteinExistence type="predicted"/>
<dbReference type="InterPro" id="IPR052016">
    <property type="entry name" value="Bact_Sigma-Reg"/>
</dbReference>
<dbReference type="SUPFAM" id="SSF55781">
    <property type="entry name" value="GAF domain-like"/>
    <property type="match status" value="1"/>
</dbReference>
<evidence type="ECO:0000313" key="5">
    <source>
        <dbReference type="EMBL" id="GAA4960123.1"/>
    </source>
</evidence>
<evidence type="ECO:0000256" key="2">
    <source>
        <dbReference type="SAM" id="MobiDB-lite"/>
    </source>
</evidence>
<protein>
    <recommendedName>
        <fullName evidence="7">Serine phosphatase RsbU, regulator of sigma subunit</fullName>
    </recommendedName>
</protein>
<evidence type="ECO:0000259" key="4">
    <source>
        <dbReference type="SMART" id="SM00331"/>
    </source>
</evidence>
<dbReference type="Proteomes" id="UP001500466">
    <property type="component" value="Unassembled WGS sequence"/>
</dbReference>
<dbReference type="EMBL" id="BAABHS010000007">
    <property type="protein sequence ID" value="GAA4960123.1"/>
    <property type="molecule type" value="Genomic_DNA"/>
</dbReference>
<dbReference type="SMART" id="SM00065">
    <property type="entry name" value="GAF"/>
    <property type="match status" value="1"/>
</dbReference>
<keyword evidence="6" id="KW-1185">Reference proteome</keyword>
<feature type="region of interest" description="Disordered" evidence="2">
    <location>
        <begin position="550"/>
        <end position="596"/>
    </location>
</feature>
<dbReference type="InterPro" id="IPR001932">
    <property type="entry name" value="PPM-type_phosphatase-like_dom"/>
</dbReference>
<evidence type="ECO:0000256" key="1">
    <source>
        <dbReference type="ARBA" id="ARBA00022801"/>
    </source>
</evidence>
<dbReference type="SUPFAM" id="SSF55785">
    <property type="entry name" value="PYP-like sensor domain (PAS domain)"/>
    <property type="match status" value="1"/>
</dbReference>
<dbReference type="InterPro" id="IPR029016">
    <property type="entry name" value="GAF-like_dom_sf"/>
</dbReference>
<organism evidence="5 6">
    <name type="scientific">Yinghuangia aomiensis</name>
    <dbReference type="NCBI Taxonomy" id="676205"/>
    <lineage>
        <taxon>Bacteria</taxon>
        <taxon>Bacillati</taxon>
        <taxon>Actinomycetota</taxon>
        <taxon>Actinomycetes</taxon>
        <taxon>Kitasatosporales</taxon>
        <taxon>Streptomycetaceae</taxon>
        <taxon>Yinghuangia</taxon>
    </lineage>
</organism>
<dbReference type="Gene3D" id="3.30.450.40">
    <property type="match status" value="1"/>
</dbReference>